<evidence type="ECO:0000313" key="9">
    <source>
        <dbReference type="Proteomes" id="UP000323506"/>
    </source>
</evidence>
<dbReference type="PROSITE" id="PS50244">
    <property type="entry name" value="S5A_REDUCTASE"/>
    <property type="match status" value="1"/>
</dbReference>
<evidence type="ECO:0000256" key="2">
    <source>
        <dbReference type="ARBA" id="ARBA00007742"/>
    </source>
</evidence>
<feature type="transmembrane region" description="Helical" evidence="6">
    <location>
        <begin position="70"/>
        <end position="89"/>
    </location>
</feature>
<comment type="similarity">
    <text evidence="2">Belongs to the steroid 5-alpha reductase family.</text>
</comment>
<evidence type="ECO:0000313" key="8">
    <source>
        <dbReference type="EMBL" id="TYG95447.1"/>
    </source>
</evidence>
<sequence>MTAGIKMALMKFLFPPSLFVTATSLASFTLMTSSGLSELRGKNLEYSKFFNIGSKASDVEKSKLKLPSRIAMATLYTPAFLAGVSSFAIFPDENLRFLLLKSAISIHFFKRVLESCFLHKYSGEMGLDTMIVILSSYFISSALVIFNQHLTMGLPEPPIDLTNPGILLFSIGIIGNFYHHYLLSKLRSQGPNKEYKIPKGGLFGFVICPHYLFEVLVFWGFAFISQTLFSFAYAMGTTFYLLGRSSATRKWYLSKFEDFPMNVKAMIPFLF</sequence>
<evidence type="ECO:0000256" key="6">
    <source>
        <dbReference type="SAM" id="Phobius"/>
    </source>
</evidence>
<dbReference type="FunFam" id="1.20.120.1630:FF:000017">
    <property type="entry name" value="3-oxo-5-alpha-steroid 4-dehydrogenase family protein"/>
    <property type="match status" value="1"/>
</dbReference>
<organism evidence="8 9">
    <name type="scientific">Gossypium darwinii</name>
    <name type="common">Darwin's cotton</name>
    <name type="synonym">Gossypium barbadense var. darwinii</name>
    <dbReference type="NCBI Taxonomy" id="34276"/>
    <lineage>
        <taxon>Eukaryota</taxon>
        <taxon>Viridiplantae</taxon>
        <taxon>Streptophyta</taxon>
        <taxon>Embryophyta</taxon>
        <taxon>Tracheophyta</taxon>
        <taxon>Spermatophyta</taxon>
        <taxon>Magnoliopsida</taxon>
        <taxon>eudicotyledons</taxon>
        <taxon>Gunneridae</taxon>
        <taxon>Pentapetalae</taxon>
        <taxon>rosids</taxon>
        <taxon>malvids</taxon>
        <taxon>Malvales</taxon>
        <taxon>Malvaceae</taxon>
        <taxon>Malvoideae</taxon>
        <taxon>Gossypium</taxon>
    </lineage>
</organism>
<protein>
    <recommendedName>
        <fullName evidence="7">3-oxo-5-alpha-steroid 4-dehydrogenase C-terminal domain-containing protein</fullName>
    </recommendedName>
</protein>
<keyword evidence="4 6" id="KW-1133">Transmembrane helix</keyword>
<keyword evidence="5 6" id="KW-0472">Membrane</keyword>
<reference evidence="8 9" key="1">
    <citation type="submission" date="2019-06" db="EMBL/GenBank/DDBJ databases">
        <title>WGS assembly of Gossypium darwinii.</title>
        <authorList>
            <person name="Chen Z.J."/>
            <person name="Sreedasyam A."/>
            <person name="Ando A."/>
            <person name="Song Q."/>
            <person name="De L."/>
            <person name="Hulse-Kemp A."/>
            <person name="Ding M."/>
            <person name="Ye W."/>
            <person name="Kirkbride R."/>
            <person name="Jenkins J."/>
            <person name="Plott C."/>
            <person name="Lovell J."/>
            <person name="Lin Y.-M."/>
            <person name="Vaughn R."/>
            <person name="Liu B."/>
            <person name="Li W."/>
            <person name="Simpson S."/>
            <person name="Scheffler B."/>
            <person name="Saski C."/>
            <person name="Grover C."/>
            <person name="Hu G."/>
            <person name="Conover J."/>
            <person name="Carlson J."/>
            <person name="Shu S."/>
            <person name="Boston L."/>
            <person name="Williams M."/>
            <person name="Peterson D."/>
            <person name="Mcgee K."/>
            <person name="Jones D."/>
            <person name="Wendel J."/>
            <person name="Stelly D."/>
            <person name="Grimwood J."/>
            <person name="Schmutz J."/>
        </authorList>
    </citation>
    <scope>NUCLEOTIDE SEQUENCE [LARGE SCALE GENOMIC DNA]</scope>
    <source>
        <strain evidence="8">1808015.09</strain>
    </source>
</reference>
<dbReference type="InterPro" id="IPR001104">
    <property type="entry name" value="3-oxo-5_a-steroid_4-DH_C"/>
</dbReference>
<feature type="domain" description="3-oxo-5-alpha-steroid 4-dehydrogenase C-terminal" evidence="7">
    <location>
        <begin position="165"/>
        <end position="271"/>
    </location>
</feature>
<dbReference type="GO" id="GO:0006629">
    <property type="term" value="P:lipid metabolic process"/>
    <property type="evidence" value="ECO:0007669"/>
    <property type="project" value="InterPro"/>
</dbReference>
<dbReference type="GO" id="GO:0016627">
    <property type="term" value="F:oxidoreductase activity, acting on the CH-CH group of donors"/>
    <property type="evidence" value="ECO:0007669"/>
    <property type="project" value="InterPro"/>
</dbReference>
<dbReference type="Proteomes" id="UP000323506">
    <property type="component" value="Chromosome A11"/>
</dbReference>
<keyword evidence="9" id="KW-1185">Reference proteome</keyword>
<accession>A0A5D2EQC5</accession>
<dbReference type="InterPro" id="IPR039357">
    <property type="entry name" value="SRD5A/TECR"/>
</dbReference>
<feature type="transmembrane region" description="Helical" evidence="6">
    <location>
        <begin position="195"/>
        <end position="212"/>
    </location>
</feature>
<comment type="subcellular location">
    <subcellularLocation>
        <location evidence="1">Membrane</location>
        <topology evidence="1">Multi-pass membrane protein</topology>
    </subcellularLocation>
</comment>
<dbReference type="AlphaFoldDB" id="A0A5D2EQC5"/>
<feature type="transmembrane region" description="Helical" evidence="6">
    <location>
        <begin position="218"/>
        <end position="242"/>
    </location>
</feature>
<dbReference type="Gene3D" id="1.20.120.1630">
    <property type="match status" value="1"/>
</dbReference>
<evidence type="ECO:0000256" key="1">
    <source>
        <dbReference type="ARBA" id="ARBA00004141"/>
    </source>
</evidence>
<dbReference type="Pfam" id="PF02544">
    <property type="entry name" value="Steroid_dh"/>
    <property type="match status" value="1"/>
</dbReference>
<feature type="transmembrane region" description="Helical" evidence="6">
    <location>
        <begin position="12"/>
        <end position="32"/>
    </location>
</feature>
<dbReference type="PANTHER" id="PTHR10556:SF35">
    <property type="entry name" value="3-OXO-5-ALPHA-STEROID 4-DEHYDROGENASE FAMILY PROTEIN"/>
    <property type="match status" value="1"/>
</dbReference>
<evidence type="ECO:0000259" key="7">
    <source>
        <dbReference type="Pfam" id="PF02544"/>
    </source>
</evidence>
<feature type="transmembrane region" description="Helical" evidence="6">
    <location>
        <begin position="125"/>
        <end position="146"/>
    </location>
</feature>
<evidence type="ECO:0000256" key="5">
    <source>
        <dbReference type="ARBA" id="ARBA00023136"/>
    </source>
</evidence>
<dbReference type="GO" id="GO:0016020">
    <property type="term" value="C:membrane"/>
    <property type="evidence" value="ECO:0007669"/>
    <property type="project" value="UniProtKB-SubCell"/>
</dbReference>
<name>A0A5D2EQC5_GOSDA</name>
<evidence type="ECO:0000256" key="3">
    <source>
        <dbReference type="ARBA" id="ARBA00022692"/>
    </source>
</evidence>
<gene>
    <name evidence="8" type="ORF">ES288_A11G268800v1</name>
</gene>
<feature type="transmembrane region" description="Helical" evidence="6">
    <location>
        <begin position="166"/>
        <end position="183"/>
    </location>
</feature>
<evidence type="ECO:0000256" key="4">
    <source>
        <dbReference type="ARBA" id="ARBA00022989"/>
    </source>
</evidence>
<dbReference type="EMBL" id="CM017698">
    <property type="protein sequence ID" value="TYG95447.1"/>
    <property type="molecule type" value="Genomic_DNA"/>
</dbReference>
<proteinExistence type="inferred from homology"/>
<dbReference type="PANTHER" id="PTHR10556">
    <property type="entry name" value="3-OXO-5-ALPHA-STEROID 4-DEHYDROGENASE"/>
    <property type="match status" value="1"/>
</dbReference>
<keyword evidence="3 6" id="KW-0812">Transmembrane</keyword>